<evidence type="ECO:0000313" key="2">
    <source>
        <dbReference type="EMBL" id="MCS4121216.1"/>
    </source>
</evidence>
<feature type="transmembrane region" description="Helical" evidence="1">
    <location>
        <begin position="35"/>
        <end position="54"/>
    </location>
</feature>
<keyword evidence="1" id="KW-0472">Membrane</keyword>
<comment type="caution">
    <text evidence="2">The sequence shown here is derived from an EMBL/GenBank/DDBJ whole genome shotgun (WGS) entry which is preliminary data.</text>
</comment>
<accession>A0A9X2QSD9</accession>
<keyword evidence="1" id="KW-0812">Transmembrane</keyword>
<dbReference type="EMBL" id="JANUBL010000002">
    <property type="protein sequence ID" value="MCS4121216.1"/>
    <property type="molecule type" value="Genomic_DNA"/>
</dbReference>
<protein>
    <submittedName>
        <fullName evidence="2">Uncharacterized protein</fullName>
    </submittedName>
</protein>
<dbReference type="AlphaFoldDB" id="A0A9X2QSD9"/>
<gene>
    <name evidence="2" type="ORF">GGP45_001558</name>
</gene>
<keyword evidence="1" id="KW-1133">Transmembrane helix</keyword>
<feature type="transmembrane region" description="Helical" evidence="1">
    <location>
        <begin position="9"/>
        <end position="29"/>
    </location>
</feature>
<name>A0A9X2QSD9_9BACT</name>
<organism evidence="2 3">
    <name type="scientific">Salinibacter ruber</name>
    <dbReference type="NCBI Taxonomy" id="146919"/>
    <lineage>
        <taxon>Bacteria</taxon>
        <taxon>Pseudomonadati</taxon>
        <taxon>Rhodothermota</taxon>
        <taxon>Rhodothermia</taxon>
        <taxon>Rhodothermales</taxon>
        <taxon>Salinibacteraceae</taxon>
        <taxon>Salinibacter</taxon>
    </lineage>
</organism>
<dbReference type="Proteomes" id="UP001155144">
    <property type="component" value="Unassembled WGS sequence"/>
</dbReference>
<evidence type="ECO:0000256" key="1">
    <source>
        <dbReference type="SAM" id="Phobius"/>
    </source>
</evidence>
<proteinExistence type="predicted"/>
<evidence type="ECO:0000313" key="3">
    <source>
        <dbReference type="Proteomes" id="UP001155144"/>
    </source>
</evidence>
<sequence>MTETTRNRLLGLLLLLVGAVGILLMSGVSPGGGKLPWFLAGCCQGLGAVLLLTGTPPWHSARWRASWHPLRPPN</sequence>
<reference evidence="2" key="1">
    <citation type="submission" date="2022-08" db="EMBL/GenBank/DDBJ databases">
        <title>Genomic Encyclopedia of Type Strains, Phase V (KMG-V): Genome sequencing to study the core and pangenomes of soil and plant-associated prokaryotes.</title>
        <authorList>
            <person name="Whitman W."/>
        </authorList>
    </citation>
    <scope>NUCLEOTIDE SEQUENCE</scope>
    <source>
        <strain evidence="2">SP3026</strain>
    </source>
</reference>